<keyword evidence="4 6" id="KW-0378">Hydrolase</keyword>
<dbReference type="EC" id="3.6.1.9" evidence="6"/>
<evidence type="ECO:0000256" key="4">
    <source>
        <dbReference type="ARBA" id="ARBA00022801"/>
    </source>
</evidence>
<dbReference type="GO" id="GO:0005737">
    <property type="term" value="C:cytoplasm"/>
    <property type="evidence" value="ECO:0007669"/>
    <property type="project" value="UniProtKB-SubCell"/>
</dbReference>
<feature type="site" description="Important for substrate specificity" evidence="6">
    <location>
        <position position="153"/>
    </location>
</feature>
<comment type="similarity">
    <text evidence="6">Belongs to the Maf family. YhdE subfamily.</text>
</comment>
<name>A0A544QTU5_9FIRM</name>
<dbReference type="AlphaFoldDB" id="A0A544QTU5"/>
<evidence type="ECO:0000256" key="3">
    <source>
        <dbReference type="ARBA" id="ARBA00022490"/>
    </source>
</evidence>
<dbReference type="FunFam" id="3.90.950.10:FF:000005">
    <property type="entry name" value="7-methyl-GTP pyrophosphatase"/>
    <property type="match status" value="1"/>
</dbReference>
<comment type="caution">
    <text evidence="6">Lacks conserved residue(s) required for the propagation of feature annotation.</text>
</comment>
<dbReference type="NCBIfam" id="TIGR00172">
    <property type="entry name" value="maf"/>
    <property type="match status" value="1"/>
</dbReference>
<dbReference type="HAMAP" id="MF_00528">
    <property type="entry name" value="Maf"/>
    <property type="match status" value="1"/>
</dbReference>
<keyword evidence="3 6" id="KW-0963">Cytoplasm</keyword>
<dbReference type="GO" id="GO:0036221">
    <property type="term" value="F:UTP diphosphatase activity"/>
    <property type="evidence" value="ECO:0007669"/>
    <property type="project" value="RHEA"/>
</dbReference>
<dbReference type="PANTHER" id="PTHR43213">
    <property type="entry name" value="BIFUNCTIONAL DTTP/UTP PYROPHOSPHATASE/METHYLTRANSFERASE PROTEIN-RELATED"/>
    <property type="match status" value="1"/>
</dbReference>
<evidence type="ECO:0000313" key="7">
    <source>
        <dbReference type="EMBL" id="TQQ84121.1"/>
    </source>
</evidence>
<keyword evidence="5 6" id="KW-0546">Nucleotide metabolism</keyword>
<evidence type="ECO:0000256" key="6">
    <source>
        <dbReference type="HAMAP-Rule" id="MF_00528"/>
    </source>
</evidence>
<comment type="function">
    <text evidence="6">Nucleoside triphosphate pyrophosphatase that hydrolyzes dTTP and UTP. May have a dual role in cell division arrest and in preventing the incorporation of modified nucleotides into cellular nucleic acids.</text>
</comment>
<reference evidence="7 8" key="1">
    <citation type="submission" date="2019-02" db="EMBL/GenBank/DDBJ databases">
        <title>Peptostreptococcaceae bacterium ZHW00191 nov., a new bacterium isolated from the human gut.</title>
        <authorList>
            <person name="Zhou H.-W."/>
            <person name="Chen X.-J."/>
        </authorList>
    </citation>
    <scope>NUCLEOTIDE SEQUENCE [LARGE SCALE GENOMIC DNA]</scope>
    <source>
        <strain evidence="7 8">ZHW00191</strain>
    </source>
</reference>
<gene>
    <name evidence="7" type="ORF">EXD82_08445</name>
</gene>
<evidence type="ECO:0000256" key="2">
    <source>
        <dbReference type="ARBA" id="ARBA00004496"/>
    </source>
</evidence>
<dbReference type="InterPro" id="IPR003697">
    <property type="entry name" value="Maf-like"/>
</dbReference>
<dbReference type="PANTHER" id="PTHR43213:SF5">
    <property type="entry name" value="BIFUNCTIONAL DTTP_UTP PYROPHOSPHATASE_METHYLTRANSFERASE PROTEIN-RELATED"/>
    <property type="match status" value="1"/>
</dbReference>
<dbReference type="Pfam" id="PF02545">
    <property type="entry name" value="Maf"/>
    <property type="match status" value="1"/>
</dbReference>
<dbReference type="GO" id="GO:0036218">
    <property type="term" value="F:dTTP diphosphatase activity"/>
    <property type="evidence" value="ECO:0007669"/>
    <property type="project" value="RHEA"/>
</dbReference>
<keyword evidence="8" id="KW-1185">Reference proteome</keyword>
<dbReference type="OrthoDB" id="9807767at2"/>
<organism evidence="7 8">
    <name type="scientific">Peptacetobacter hominis</name>
    <dbReference type="NCBI Taxonomy" id="2743610"/>
    <lineage>
        <taxon>Bacteria</taxon>
        <taxon>Bacillati</taxon>
        <taxon>Bacillota</taxon>
        <taxon>Clostridia</taxon>
        <taxon>Peptostreptococcales</taxon>
        <taxon>Peptostreptococcaceae</taxon>
        <taxon>Peptacetobacter</taxon>
    </lineage>
</organism>
<feature type="site" description="Important for substrate specificity" evidence="6">
    <location>
        <position position="69"/>
    </location>
</feature>
<evidence type="ECO:0000313" key="8">
    <source>
        <dbReference type="Proteomes" id="UP000317863"/>
    </source>
</evidence>
<comment type="caution">
    <text evidence="7">The sequence shown here is derived from an EMBL/GenBank/DDBJ whole genome shotgun (WGS) entry which is preliminary data.</text>
</comment>
<dbReference type="InterPro" id="IPR029001">
    <property type="entry name" value="ITPase-like_fam"/>
</dbReference>
<dbReference type="CDD" id="cd00555">
    <property type="entry name" value="Maf"/>
    <property type="match status" value="1"/>
</dbReference>
<comment type="catalytic activity">
    <reaction evidence="6">
        <text>dTTP + H2O = dTMP + diphosphate + H(+)</text>
        <dbReference type="Rhea" id="RHEA:28534"/>
        <dbReference type="ChEBI" id="CHEBI:15377"/>
        <dbReference type="ChEBI" id="CHEBI:15378"/>
        <dbReference type="ChEBI" id="CHEBI:33019"/>
        <dbReference type="ChEBI" id="CHEBI:37568"/>
        <dbReference type="ChEBI" id="CHEBI:63528"/>
        <dbReference type="EC" id="3.6.1.9"/>
    </reaction>
</comment>
<feature type="site" description="Important for substrate specificity" evidence="6">
    <location>
        <position position="11"/>
    </location>
</feature>
<dbReference type="GO" id="GO:0009117">
    <property type="term" value="P:nucleotide metabolic process"/>
    <property type="evidence" value="ECO:0007669"/>
    <property type="project" value="UniProtKB-KW"/>
</dbReference>
<dbReference type="SUPFAM" id="SSF52972">
    <property type="entry name" value="ITPase-like"/>
    <property type="match status" value="1"/>
</dbReference>
<comment type="catalytic activity">
    <reaction evidence="6">
        <text>UTP + H2O = UMP + diphosphate + H(+)</text>
        <dbReference type="Rhea" id="RHEA:29395"/>
        <dbReference type="ChEBI" id="CHEBI:15377"/>
        <dbReference type="ChEBI" id="CHEBI:15378"/>
        <dbReference type="ChEBI" id="CHEBI:33019"/>
        <dbReference type="ChEBI" id="CHEBI:46398"/>
        <dbReference type="ChEBI" id="CHEBI:57865"/>
        <dbReference type="EC" id="3.6.1.9"/>
    </reaction>
</comment>
<dbReference type="Proteomes" id="UP000317863">
    <property type="component" value="Unassembled WGS sequence"/>
</dbReference>
<proteinExistence type="inferred from homology"/>
<evidence type="ECO:0000256" key="1">
    <source>
        <dbReference type="ARBA" id="ARBA00001968"/>
    </source>
</evidence>
<feature type="active site" description="Proton acceptor" evidence="6">
    <location>
        <position position="68"/>
    </location>
</feature>
<accession>A0A544QTU5</accession>
<dbReference type="PIRSF" id="PIRSF006305">
    <property type="entry name" value="Maf"/>
    <property type="match status" value="1"/>
</dbReference>
<comment type="cofactor">
    <cofactor evidence="1 6">
        <name>a divalent metal cation</name>
        <dbReference type="ChEBI" id="CHEBI:60240"/>
    </cofactor>
</comment>
<dbReference type="Gene3D" id="3.90.950.10">
    <property type="match status" value="1"/>
</dbReference>
<dbReference type="RefSeq" id="WP_142536476.1">
    <property type="nucleotide sequence ID" value="NZ_SGJB01000016.1"/>
</dbReference>
<comment type="subcellular location">
    <subcellularLocation>
        <location evidence="2 6">Cytoplasm</location>
    </subcellularLocation>
</comment>
<dbReference type="EMBL" id="SGJB01000016">
    <property type="protein sequence ID" value="TQQ84121.1"/>
    <property type="molecule type" value="Genomic_DNA"/>
</dbReference>
<evidence type="ECO:0000256" key="5">
    <source>
        <dbReference type="ARBA" id="ARBA00023080"/>
    </source>
</evidence>
<sequence length="198" mass="21857">MKIILASASPRRKEILENAGLKFKVVKSDIEETVFEDETPEELVKRLSHEKAAYIADKNRAELVIGSDTVVAIDGKILGKPADEKEAYNMLKMLSGREHYVTTGVSMINREKGIDVTNHCTSSVKFKNLSDSDIYDYISTGEFKDKAGSYGIQGFGAVLVEYIKGDYFNIVGFPISMASDMMKESFGINIFTGSGLSE</sequence>
<protein>
    <recommendedName>
        <fullName evidence="6">dTTP/UTP pyrophosphatase</fullName>
        <shortName evidence="6">dTTPase/UTPase</shortName>
        <ecNumber evidence="6">3.6.1.9</ecNumber>
    </recommendedName>
    <alternativeName>
        <fullName evidence="6">Nucleoside triphosphate pyrophosphatase</fullName>
    </alternativeName>
    <alternativeName>
        <fullName evidence="6">Nucleotide pyrophosphatase</fullName>
        <shortName evidence="6">Nucleotide PPase</shortName>
    </alternativeName>
</protein>